<feature type="transmembrane region" description="Helical" evidence="1">
    <location>
        <begin position="26"/>
        <end position="47"/>
    </location>
</feature>
<keyword evidence="1" id="KW-1133">Transmembrane helix</keyword>
<accession>E1JW13</accession>
<keyword evidence="4" id="KW-1185">Reference proteome</keyword>
<dbReference type="InterPro" id="IPR018704">
    <property type="entry name" value="SecYEG/CpoB_TPR"/>
</dbReference>
<evidence type="ECO:0000313" key="4">
    <source>
        <dbReference type="Proteomes" id="UP000006250"/>
    </source>
</evidence>
<reference evidence="3 4" key="1">
    <citation type="submission" date="2010-08" db="EMBL/GenBank/DDBJ databases">
        <title>The draft genome of Desulfovibrio fructosovorans JJ.</title>
        <authorList>
            <consortium name="US DOE Joint Genome Institute (JGI-PGF)"/>
            <person name="Lucas S."/>
            <person name="Copeland A."/>
            <person name="Lapidus A."/>
            <person name="Cheng J.-F."/>
            <person name="Bruce D."/>
            <person name="Goodwin L."/>
            <person name="Pitluck S."/>
            <person name="Land M.L."/>
            <person name="Hauser L."/>
            <person name="Chang Y.-J."/>
            <person name="Jeffries C."/>
            <person name="Wall J.D."/>
            <person name="Stahl D.A."/>
            <person name="Arkin A.P."/>
            <person name="Dehal P."/>
            <person name="Stolyar S.M."/>
            <person name="Hazen T.C."/>
            <person name="Woyke T.J."/>
        </authorList>
    </citation>
    <scope>NUCLEOTIDE SEQUENCE [LARGE SCALE GENOMIC DNA]</scope>
    <source>
        <strain evidence="3 4">JJ</strain>
    </source>
</reference>
<evidence type="ECO:0000313" key="3">
    <source>
        <dbReference type="EMBL" id="EFL51373.1"/>
    </source>
</evidence>
<feature type="domain" description="Ancillary SecYEG translocon subunit/Cell division coordinator CpoB TPR" evidence="2">
    <location>
        <begin position="25"/>
        <end position="209"/>
    </location>
</feature>
<dbReference type="eggNOG" id="COG4649">
    <property type="taxonomic scope" value="Bacteria"/>
</dbReference>
<dbReference type="RefSeq" id="WP_005993147.1">
    <property type="nucleotide sequence ID" value="NZ_AECZ01000010.1"/>
</dbReference>
<evidence type="ECO:0000256" key="1">
    <source>
        <dbReference type="SAM" id="Phobius"/>
    </source>
</evidence>
<keyword evidence="1" id="KW-0472">Membrane</keyword>
<evidence type="ECO:0000259" key="2">
    <source>
        <dbReference type="Pfam" id="PF09976"/>
    </source>
</evidence>
<gene>
    <name evidence="3" type="ORF">DesfrDRAFT_1812</name>
</gene>
<proteinExistence type="predicted"/>
<dbReference type="OrthoDB" id="5454641at2"/>
<comment type="caution">
    <text evidence="3">The sequence shown here is derived from an EMBL/GenBank/DDBJ whole genome shotgun (WGS) entry which is preliminary data.</text>
</comment>
<dbReference type="SUPFAM" id="SSF48452">
    <property type="entry name" value="TPR-like"/>
    <property type="match status" value="1"/>
</dbReference>
<dbReference type="STRING" id="596151.DesfrDRAFT_1812"/>
<dbReference type="InterPro" id="IPR011990">
    <property type="entry name" value="TPR-like_helical_dom_sf"/>
</dbReference>
<dbReference type="AlphaFoldDB" id="E1JW13"/>
<dbReference type="Pfam" id="PF09976">
    <property type="entry name" value="TPR_21"/>
    <property type="match status" value="1"/>
</dbReference>
<dbReference type="EMBL" id="AECZ01000010">
    <property type="protein sequence ID" value="EFL51373.1"/>
    <property type="molecule type" value="Genomic_DNA"/>
</dbReference>
<dbReference type="Proteomes" id="UP000006250">
    <property type="component" value="Unassembled WGS sequence"/>
</dbReference>
<keyword evidence="1" id="KW-0812">Transmembrane</keyword>
<protein>
    <recommendedName>
        <fullName evidence="2">Ancillary SecYEG translocon subunit/Cell division coordinator CpoB TPR domain-containing protein</fullName>
    </recommendedName>
</protein>
<sequence>MTDSPASQDGNTVNDINSLLELPIRYWKQCLAAVIVVVAAAGGYALYGTYQKSQIAKAENELGAIVTAKSGAERLSALEALAKTAPAGARDGINLEIAKTAQDLGDYAKAAAAWQTVSQNAPAGMKTVATLGYAATLSKAGQNAKAVEALENLSVTAPKAFTSTVDQQLAVTAEAAGQWQKAVSAYERLKAGGHITNAAFIDTKISELKAKAEATAKKKS</sequence>
<name>E1JW13_SOLFR</name>
<dbReference type="Gene3D" id="1.25.40.10">
    <property type="entry name" value="Tetratricopeptide repeat domain"/>
    <property type="match status" value="1"/>
</dbReference>
<organism evidence="3 4">
    <name type="scientific">Solidesulfovibrio fructosivorans JJ]</name>
    <dbReference type="NCBI Taxonomy" id="596151"/>
    <lineage>
        <taxon>Bacteria</taxon>
        <taxon>Pseudomonadati</taxon>
        <taxon>Thermodesulfobacteriota</taxon>
        <taxon>Desulfovibrionia</taxon>
        <taxon>Desulfovibrionales</taxon>
        <taxon>Desulfovibrionaceae</taxon>
        <taxon>Solidesulfovibrio</taxon>
    </lineage>
</organism>